<dbReference type="PANTHER" id="PTHR13293:SF6">
    <property type="entry name" value="AKIRIN-RELATED"/>
    <property type="match status" value="1"/>
</dbReference>
<sequence length="183" mass="20128">MACVTLKRSLDFDPFGSPGRSPKRRRCIPLSVTPTAASEQKVKPTPFQAVTPKVSADMIAASVRDEIRRLHRRRQLQYHGVDSDSSSDSDTPSPASAAVPAASAAAGCSATAAATTSKADKPLFTFKQVGMICERMLRERENHIREEYDNVLSTKLQEQYDMFVKFTQDQIVRNFESSAAPSC</sequence>
<name>A0A6A4WM18_AMPAM</name>
<evidence type="ECO:0000313" key="5">
    <source>
        <dbReference type="EMBL" id="KAF0303238.1"/>
    </source>
</evidence>
<dbReference type="GO" id="GO:0003712">
    <property type="term" value="F:transcription coregulator activity"/>
    <property type="evidence" value="ECO:0007669"/>
    <property type="project" value="TreeGrafter"/>
</dbReference>
<comment type="similarity">
    <text evidence="2">Belongs to the akirin family.</text>
</comment>
<dbReference type="PANTHER" id="PTHR13293">
    <property type="entry name" value="AKIRIN-RELATED"/>
    <property type="match status" value="1"/>
</dbReference>
<evidence type="ECO:0000256" key="1">
    <source>
        <dbReference type="ARBA" id="ARBA00004123"/>
    </source>
</evidence>
<comment type="caution">
    <text evidence="5">The sequence shown here is derived from an EMBL/GenBank/DDBJ whole genome shotgun (WGS) entry which is preliminary data.</text>
</comment>
<evidence type="ECO:0000256" key="2">
    <source>
        <dbReference type="ARBA" id="ARBA00005625"/>
    </source>
</evidence>
<dbReference type="Proteomes" id="UP000440578">
    <property type="component" value="Unassembled WGS sequence"/>
</dbReference>
<evidence type="ECO:0000256" key="3">
    <source>
        <dbReference type="ARBA" id="ARBA00023242"/>
    </source>
</evidence>
<dbReference type="OrthoDB" id="10039914at2759"/>
<protein>
    <submittedName>
        <fullName evidence="5">Akirin</fullName>
    </submittedName>
</protein>
<comment type="subcellular location">
    <subcellularLocation>
        <location evidence="1">Nucleus</location>
    </subcellularLocation>
</comment>
<feature type="region of interest" description="Disordered" evidence="4">
    <location>
        <begin position="77"/>
        <end position="98"/>
    </location>
</feature>
<evidence type="ECO:0000313" key="6">
    <source>
        <dbReference type="Proteomes" id="UP000440578"/>
    </source>
</evidence>
<dbReference type="AlphaFoldDB" id="A0A6A4WM18"/>
<keyword evidence="3" id="KW-0539">Nucleus</keyword>
<dbReference type="GO" id="GO:0045944">
    <property type="term" value="P:positive regulation of transcription by RNA polymerase II"/>
    <property type="evidence" value="ECO:0007669"/>
    <property type="project" value="TreeGrafter"/>
</dbReference>
<proteinExistence type="inferred from homology"/>
<reference evidence="5 6" key="1">
    <citation type="submission" date="2019-07" db="EMBL/GenBank/DDBJ databases">
        <title>Draft genome assembly of a fouling barnacle, Amphibalanus amphitrite (Darwin, 1854): The first reference genome for Thecostraca.</title>
        <authorList>
            <person name="Kim W."/>
        </authorList>
    </citation>
    <scope>NUCLEOTIDE SEQUENCE [LARGE SCALE GENOMIC DNA]</scope>
    <source>
        <strain evidence="5">SNU_AA5</strain>
        <tissue evidence="5">Soma without cirri and trophi</tissue>
    </source>
</reference>
<dbReference type="EMBL" id="VIIS01000966">
    <property type="protein sequence ID" value="KAF0303238.1"/>
    <property type="molecule type" value="Genomic_DNA"/>
</dbReference>
<dbReference type="InterPro" id="IPR024132">
    <property type="entry name" value="Akirin"/>
</dbReference>
<dbReference type="GO" id="GO:0000785">
    <property type="term" value="C:chromatin"/>
    <property type="evidence" value="ECO:0007669"/>
    <property type="project" value="TreeGrafter"/>
</dbReference>
<dbReference type="GO" id="GO:0045089">
    <property type="term" value="P:positive regulation of innate immune response"/>
    <property type="evidence" value="ECO:0007669"/>
    <property type="project" value="TreeGrafter"/>
</dbReference>
<evidence type="ECO:0000256" key="4">
    <source>
        <dbReference type="SAM" id="MobiDB-lite"/>
    </source>
</evidence>
<dbReference type="GO" id="GO:0005634">
    <property type="term" value="C:nucleus"/>
    <property type="evidence" value="ECO:0007669"/>
    <property type="project" value="UniProtKB-SubCell"/>
</dbReference>
<gene>
    <name evidence="5" type="primary">akirin</name>
    <name evidence="5" type="ORF">FJT64_024818</name>
</gene>
<dbReference type="CDD" id="cd22240">
    <property type="entry name" value="akirin"/>
    <property type="match status" value="1"/>
</dbReference>
<keyword evidence="6" id="KW-1185">Reference proteome</keyword>
<organism evidence="5 6">
    <name type="scientific">Amphibalanus amphitrite</name>
    <name type="common">Striped barnacle</name>
    <name type="synonym">Balanus amphitrite</name>
    <dbReference type="NCBI Taxonomy" id="1232801"/>
    <lineage>
        <taxon>Eukaryota</taxon>
        <taxon>Metazoa</taxon>
        <taxon>Ecdysozoa</taxon>
        <taxon>Arthropoda</taxon>
        <taxon>Crustacea</taxon>
        <taxon>Multicrustacea</taxon>
        <taxon>Cirripedia</taxon>
        <taxon>Thoracica</taxon>
        <taxon>Thoracicalcarea</taxon>
        <taxon>Balanomorpha</taxon>
        <taxon>Balanoidea</taxon>
        <taxon>Balanidae</taxon>
        <taxon>Amphibalaninae</taxon>
        <taxon>Amphibalanus</taxon>
    </lineage>
</organism>
<accession>A0A6A4WM18</accession>